<evidence type="ECO:0000313" key="1">
    <source>
        <dbReference type="EMBL" id="GHF99993.1"/>
    </source>
</evidence>
<dbReference type="Pfam" id="PF11482">
    <property type="entry name" value="DUF3208"/>
    <property type="match status" value="1"/>
</dbReference>
<proteinExistence type="predicted"/>
<accession>A0ABQ3K302</accession>
<dbReference type="Gene3D" id="3.30.70.2290">
    <property type="entry name" value="Protein of unknown function (DUF3208)"/>
    <property type="match status" value="1"/>
</dbReference>
<dbReference type="EMBL" id="BNAL01000009">
    <property type="protein sequence ID" value="GHF99993.1"/>
    <property type="molecule type" value="Genomic_DNA"/>
</dbReference>
<evidence type="ECO:0000313" key="2">
    <source>
        <dbReference type="Proteomes" id="UP000632154"/>
    </source>
</evidence>
<gene>
    <name evidence="1" type="ORF">GCM10017783_10090</name>
</gene>
<reference evidence="2" key="1">
    <citation type="journal article" date="2019" name="Int. J. Syst. Evol. Microbiol.">
        <title>The Global Catalogue of Microorganisms (GCM) 10K type strain sequencing project: providing services to taxonomists for standard genome sequencing and annotation.</title>
        <authorList>
            <consortium name="The Broad Institute Genomics Platform"/>
            <consortium name="The Broad Institute Genome Sequencing Center for Infectious Disease"/>
            <person name="Wu L."/>
            <person name="Ma J."/>
        </authorList>
    </citation>
    <scope>NUCLEOTIDE SEQUENCE [LARGE SCALE GENOMIC DNA]</scope>
    <source>
        <strain evidence="2">CGMCC 1.18439</strain>
    </source>
</reference>
<protein>
    <recommendedName>
        <fullName evidence="3">DUF3208 domain-containing protein</fullName>
    </recommendedName>
</protein>
<name>A0ABQ3K302_9DEIO</name>
<evidence type="ECO:0008006" key="3">
    <source>
        <dbReference type="Google" id="ProtNLM"/>
    </source>
</evidence>
<dbReference type="InterPro" id="IPR021576">
    <property type="entry name" value="DUF3208"/>
</dbReference>
<dbReference type="Proteomes" id="UP000632154">
    <property type="component" value="Unassembled WGS sequence"/>
</dbReference>
<sequence length="122" mass="13745">MVNSVTTEAGPQGSRAAIRLLQGYLWHPRELSIDLDAYLPRELDEANVLWDEIDPPFAFFDNGEPSSGQVFYQFTVLRVYDERPDAEQLHADAQDASQALEPLLQGTPAGLGWQLMEDLREL</sequence>
<keyword evidence="2" id="KW-1185">Reference proteome</keyword>
<dbReference type="RefSeq" id="WP_189642588.1">
    <property type="nucleotide sequence ID" value="NZ_BNAL01000009.1"/>
</dbReference>
<comment type="caution">
    <text evidence="1">The sequence shown here is derived from an EMBL/GenBank/DDBJ whole genome shotgun (WGS) entry which is preliminary data.</text>
</comment>
<organism evidence="1 2">
    <name type="scientific">Deinococcus piscis</name>
    <dbReference type="NCBI Taxonomy" id="394230"/>
    <lineage>
        <taxon>Bacteria</taxon>
        <taxon>Thermotogati</taxon>
        <taxon>Deinococcota</taxon>
        <taxon>Deinococci</taxon>
        <taxon>Deinococcales</taxon>
        <taxon>Deinococcaceae</taxon>
        <taxon>Deinococcus</taxon>
    </lineage>
</organism>